<gene>
    <name evidence="6" type="ORF">FC871_03605</name>
</gene>
<evidence type="ECO:0000259" key="5">
    <source>
        <dbReference type="Pfam" id="PF24517"/>
    </source>
</evidence>
<keyword evidence="2" id="KW-0964">Secreted</keyword>
<evidence type="ECO:0000259" key="4">
    <source>
        <dbReference type="Pfam" id="PF19912"/>
    </source>
</evidence>
<dbReference type="EMBL" id="SWQE01000001">
    <property type="protein sequence ID" value="NFJ07589.1"/>
    <property type="molecule type" value="Genomic_DNA"/>
</dbReference>
<evidence type="ECO:0000313" key="7">
    <source>
        <dbReference type="Proteomes" id="UP000480039"/>
    </source>
</evidence>
<dbReference type="AlphaFoldDB" id="A0A846J0Q9"/>
<dbReference type="GO" id="GO:0005576">
    <property type="term" value="C:extracellular region"/>
    <property type="evidence" value="ECO:0007669"/>
    <property type="project" value="UniProtKB-SubCell"/>
</dbReference>
<feature type="domain" description="Carbohydrate-binding module family 96" evidence="5">
    <location>
        <begin position="7"/>
        <end position="170"/>
    </location>
</feature>
<proteinExistence type="predicted"/>
<dbReference type="Pfam" id="PF24517">
    <property type="entry name" value="CBM96"/>
    <property type="match status" value="1"/>
</dbReference>
<evidence type="ECO:0000256" key="3">
    <source>
        <dbReference type="ARBA" id="ARBA00022729"/>
    </source>
</evidence>
<keyword evidence="3" id="KW-0732">Signal</keyword>
<feature type="domain" description="DUF6385" evidence="4">
    <location>
        <begin position="208"/>
        <end position="271"/>
    </location>
</feature>
<dbReference type="NCBIfam" id="NF033679">
    <property type="entry name" value="DNRLRE_dom"/>
    <property type="match status" value="1"/>
</dbReference>
<protein>
    <submittedName>
        <fullName evidence="6">DNRLRE domain-containing protein</fullName>
    </submittedName>
</protein>
<dbReference type="Gene3D" id="2.60.120.970">
    <property type="match status" value="1"/>
</dbReference>
<sequence length="287" mass="32620">MPSSIKKAESDLYMAKLYPNTNFKGAPFLNCGRDDTNLNIYRTLMYFDISSLPLNILICKATLKLYIKRNQNISVTKPITIHKLLEPFDENNVTYSNQPAFKDNPYTSLKINNEINKFIEIDITNLLKEWYCAPNFNYGMLIKSLENKSSLISFASTFGSDESKFPKLEIYYKYCEGLSSYPSETVQLLSSEESVNSESIYLGPNVGTFAIENKGSGAITVRIQLSSDNINWMDNKLPYVSDYTLLKDDNIILTTTAYMNYARILITHAENHTIEGATAILYKTIKV</sequence>
<dbReference type="InterPro" id="IPR045965">
    <property type="entry name" value="DUF6385"/>
</dbReference>
<dbReference type="Pfam" id="PF19912">
    <property type="entry name" value="DUF6385"/>
    <property type="match status" value="1"/>
</dbReference>
<evidence type="ECO:0000256" key="1">
    <source>
        <dbReference type="ARBA" id="ARBA00004613"/>
    </source>
</evidence>
<comment type="caution">
    <text evidence="6">The sequence shown here is derived from an EMBL/GenBank/DDBJ whole genome shotgun (WGS) entry which is preliminary data.</text>
</comment>
<name>A0A846J0Q9_CLOBO</name>
<dbReference type="Proteomes" id="UP000480039">
    <property type="component" value="Unassembled WGS sequence"/>
</dbReference>
<organism evidence="6 7">
    <name type="scientific">Clostridium botulinum</name>
    <dbReference type="NCBI Taxonomy" id="1491"/>
    <lineage>
        <taxon>Bacteria</taxon>
        <taxon>Bacillati</taxon>
        <taxon>Bacillota</taxon>
        <taxon>Clostridia</taxon>
        <taxon>Eubacteriales</taxon>
        <taxon>Clostridiaceae</taxon>
        <taxon>Clostridium</taxon>
    </lineage>
</organism>
<comment type="subcellular location">
    <subcellularLocation>
        <location evidence="1">Secreted</location>
    </subcellularLocation>
</comment>
<accession>A0A846J0Q9</accession>
<dbReference type="InterPro" id="IPR055372">
    <property type="entry name" value="CBM96"/>
</dbReference>
<evidence type="ECO:0000313" key="6">
    <source>
        <dbReference type="EMBL" id="NFJ07589.1"/>
    </source>
</evidence>
<reference evidence="6 7" key="1">
    <citation type="submission" date="2019-04" db="EMBL/GenBank/DDBJ databases">
        <title>Genome sequencing of Clostridium botulinum Groups I-IV and Clostridium butyricum.</title>
        <authorList>
            <person name="Brunt J."/>
            <person name="Van Vliet A.H.M."/>
            <person name="Stringer S.C."/>
            <person name="Carter A.T."/>
            <person name="Peck M.W."/>
        </authorList>
    </citation>
    <scope>NUCLEOTIDE SEQUENCE [LARGE SCALE GENOMIC DNA]</scope>
    <source>
        <strain evidence="6 7">Colworth BL30</strain>
    </source>
</reference>
<evidence type="ECO:0000256" key="2">
    <source>
        <dbReference type="ARBA" id="ARBA00022525"/>
    </source>
</evidence>